<gene>
    <name evidence="1" type="ORF">M8C21_014254</name>
</gene>
<sequence>DPLRKKVRQAMKTAEQLEYNYMISSNIGKVASIFLTAAISILEAAIGEVASIFLTAAFGIQQGQQVNGSQVRKWIIQSLNPM</sequence>
<accession>A0AAD5GNW1</accession>
<keyword evidence="2" id="KW-1185">Reference proteome</keyword>
<dbReference type="AlphaFoldDB" id="A0AAD5GNW1"/>
<protein>
    <submittedName>
        <fullName evidence="1">Uncharacterized protein</fullName>
    </submittedName>
</protein>
<comment type="caution">
    <text evidence="1">The sequence shown here is derived from an EMBL/GenBank/DDBJ whole genome shotgun (WGS) entry which is preliminary data.</text>
</comment>
<dbReference type="EMBL" id="JAMZMK010006833">
    <property type="protein sequence ID" value="KAI7747131.1"/>
    <property type="molecule type" value="Genomic_DNA"/>
</dbReference>
<evidence type="ECO:0000313" key="2">
    <source>
        <dbReference type="Proteomes" id="UP001206925"/>
    </source>
</evidence>
<evidence type="ECO:0000313" key="1">
    <source>
        <dbReference type="EMBL" id="KAI7747131.1"/>
    </source>
</evidence>
<feature type="non-terminal residue" evidence="1">
    <location>
        <position position="82"/>
    </location>
</feature>
<name>A0AAD5GNW1_AMBAR</name>
<reference evidence="1" key="1">
    <citation type="submission" date="2022-06" db="EMBL/GenBank/DDBJ databases">
        <title>Uncovering the hologenomic basis of an extraordinary plant invasion.</title>
        <authorList>
            <person name="Bieker V.C."/>
            <person name="Martin M.D."/>
            <person name="Gilbert T."/>
            <person name="Hodgins K."/>
            <person name="Battlay P."/>
            <person name="Petersen B."/>
            <person name="Wilson J."/>
        </authorList>
    </citation>
    <scope>NUCLEOTIDE SEQUENCE</scope>
    <source>
        <strain evidence="1">AA19_3_7</strain>
        <tissue evidence="1">Leaf</tissue>
    </source>
</reference>
<dbReference type="Proteomes" id="UP001206925">
    <property type="component" value="Unassembled WGS sequence"/>
</dbReference>
<organism evidence="1 2">
    <name type="scientific">Ambrosia artemisiifolia</name>
    <name type="common">Common ragweed</name>
    <dbReference type="NCBI Taxonomy" id="4212"/>
    <lineage>
        <taxon>Eukaryota</taxon>
        <taxon>Viridiplantae</taxon>
        <taxon>Streptophyta</taxon>
        <taxon>Embryophyta</taxon>
        <taxon>Tracheophyta</taxon>
        <taxon>Spermatophyta</taxon>
        <taxon>Magnoliopsida</taxon>
        <taxon>eudicotyledons</taxon>
        <taxon>Gunneridae</taxon>
        <taxon>Pentapetalae</taxon>
        <taxon>asterids</taxon>
        <taxon>campanulids</taxon>
        <taxon>Asterales</taxon>
        <taxon>Asteraceae</taxon>
        <taxon>Asteroideae</taxon>
        <taxon>Heliantheae alliance</taxon>
        <taxon>Heliantheae</taxon>
        <taxon>Ambrosia</taxon>
    </lineage>
</organism>
<proteinExistence type="predicted"/>